<keyword evidence="1" id="KW-1133">Transmembrane helix</keyword>
<dbReference type="RefSeq" id="WP_183604551.1">
    <property type="nucleotide sequence ID" value="NZ_JACHXK010000034.1"/>
</dbReference>
<dbReference type="NCBIfam" id="NF041644">
    <property type="entry name" value="CBO0543_fam"/>
    <property type="match status" value="1"/>
</dbReference>
<evidence type="ECO:0000256" key="1">
    <source>
        <dbReference type="SAM" id="Phobius"/>
    </source>
</evidence>
<feature type="transmembrane region" description="Helical" evidence="1">
    <location>
        <begin position="125"/>
        <end position="141"/>
    </location>
</feature>
<dbReference type="AlphaFoldDB" id="A0A7W5B4Z3"/>
<evidence type="ECO:0000313" key="2">
    <source>
        <dbReference type="EMBL" id="MBB3114515.1"/>
    </source>
</evidence>
<reference evidence="2 3" key="1">
    <citation type="submission" date="2020-08" db="EMBL/GenBank/DDBJ databases">
        <title>Genomic Encyclopedia of Type Strains, Phase III (KMG-III): the genomes of soil and plant-associated and newly described type strains.</title>
        <authorList>
            <person name="Whitman W."/>
        </authorList>
    </citation>
    <scope>NUCLEOTIDE SEQUENCE [LARGE SCALE GENOMIC DNA]</scope>
    <source>
        <strain evidence="2 3">CECT 5862</strain>
    </source>
</reference>
<accession>A0A7W5B4Z3</accession>
<feature type="transmembrane region" description="Helical" evidence="1">
    <location>
        <begin position="66"/>
        <end position="83"/>
    </location>
</feature>
<gene>
    <name evidence="2" type="ORF">FHS18_006636</name>
</gene>
<keyword evidence="3" id="KW-1185">Reference proteome</keyword>
<comment type="caution">
    <text evidence="2">The sequence shown here is derived from an EMBL/GenBank/DDBJ whole genome shotgun (WGS) entry which is preliminary data.</text>
</comment>
<proteinExistence type="predicted"/>
<keyword evidence="1" id="KW-0472">Membrane</keyword>
<dbReference type="EMBL" id="JACHXK010000034">
    <property type="protein sequence ID" value="MBB3114515.1"/>
    <property type="molecule type" value="Genomic_DNA"/>
</dbReference>
<organism evidence="2 3">
    <name type="scientific">Paenibacillus phyllosphaerae</name>
    <dbReference type="NCBI Taxonomy" id="274593"/>
    <lineage>
        <taxon>Bacteria</taxon>
        <taxon>Bacillati</taxon>
        <taxon>Bacillota</taxon>
        <taxon>Bacilli</taxon>
        <taxon>Bacillales</taxon>
        <taxon>Paenibacillaceae</taxon>
        <taxon>Paenibacillus</taxon>
    </lineage>
</organism>
<protein>
    <submittedName>
        <fullName evidence="2">Uncharacterized protein</fullName>
    </submittedName>
</protein>
<dbReference type="Proteomes" id="UP000570361">
    <property type="component" value="Unassembled WGS sequence"/>
</dbReference>
<feature type="transmembrane region" description="Helical" evidence="1">
    <location>
        <begin position="95"/>
        <end position="113"/>
    </location>
</feature>
<keyword evidence="1" id="KW-0812">Transmembrane</keyword>
<evidence type="ECO:0000313" key="3">
    <source>
        <dbReference type="Proteomes" id="UP000570361"/>
    </source>
</evidence>
<name>A0A7W5B4Z3_9BACL</name>
<dbReference type="InterPro" id="IPR048147">
    <property type="entry name" value="CBO0543-like"/>
</dbReference>
<feature type="transmembrane region" description="Helical" evidence="1">
    <location>
        <begin position="148"/>
        <end position="168"/>
    </location>
</feature>
<sequence length="169" mass="20346">MLHMAVSALLLLINWKRGALANWKTYHATMLYIVVCDLTYNYFCKEYPLWIYELDRPVKSHHTIELMYSYFFLPLTALLFLSLYPKQASRVKRLLYIFAWILLYMIWEGSFFLLERISYDNGWNLLWSLGFYFEMFPMLLLHHNRPRLAYLLSIGAAAVWLFLFHVPLK</sequence>